<keyword evidence="6 7" id="KW-0472">Membrane</keyword>
<comment type="caution">
    <text evidence="8">The sequence shown here is derived from an EMBL/GenBank/DDBJ whole genome shotgun (WGS) entry which is preliminary data.</text>
</comment>
<feature type="transmembrane region" description="Helical" evidence="7">
    <location>
        <begin position="47"/>
        <end position="69"/>
    </location>
</feature>
<evidence type="ECO:0000256" key="6">
    <source>
        <dbReference type="ARBA" id="ARBA00023136"/>
    </source>
</evidence>
<evidence type="ECO:0000256" key="4">
    <source>
        <dbReference type="ARBA" id="ARBA00022692"/>
    </source>
</evidence>
<feature type="transmembrane region" description="Helical" evidence="7">
    <location>
        <begin position="107"/>
        <end position="128"/>
    </location>
</feature>
<keyword evidence="4 7" id="KW-0812">Transmembrane</keyword>
<evidence type="ECO:0000256" key="3">
    <source>
        <dbReference type="ARBA" id="ARBA00022475"/>
    </source>
</evidence>
<feature type="transmembrane region" description="Helical" evidence="7">
    <location>
        <begin position="289"/>
        <end position="308"/>
    </location>
</feature>
<organism evidence="8 9">
    <name type="scientific">Extensimonas vulgaris</name>
    <dbReference type="NCBI Taxonomy" id="1031594"/>
    <lineage>
        <taxon>Bacteria</taxon>
        <taxon>Pseudomonadati</taxon>
        <taxon>Pseudomonadota</taxon>
        <taxon>Betaproteobacteria</taxon>
        <taxon>Burkholderiales</taxon>
        <taxon>Comamonadaceae</taxon>
        <taxon>Extensimonas</taxon>
    </lineage>
</organism>
<protein>
    <submittedName>
        <fullName evidence="8">Putative integral membrane protein (TIGR00698 family)</fullName>
    </submittedName>
</protein>
<comment type="similarity">
    <text evidence="2">Belongs to the UPF0324 family.</text>
</comment>
<dbReference type="Proteomes" id="UP000252174">
    <property type="component" value="Unassembled WGS sequence"/>
</dbReference>
<evidence type="ECO:0000256" key="7">
    <source>
        <dbReference type="SAM" id="Phobius"/>
    </source>
</evidence>
<dbReference type="InterPro" id="IPR004630">
    <property type="entry name" value="UPF0324_YeiH-like"/>
</dbReference>
<dbReference type="GO" id="GO:0005886">
    <property type="term" value="C:plasma membrane"/>
    <property type="evidence" value="ECO:0007669"/>
    <property type="project" value="UniProtKB-SubCell"/>
</dbReference>
<gene>
    <name evidence="8" type="ORF">DFR45_10739</name>
</gene>
<keyword evidence="3" id="KW-1003">Cell membrane</keyword>
<evidence type="ECO:0000256" key="2">
    <source>
        <dbReference type="ARBA" id="ARBA00007977"/>
    </source>
</evidence>
<proteinExistence type="inferred from homology"/>
<name>A0A369AHV6_9BURK</name>
<feature type="transmembrane region" description="Helical" evidence="7">
    <location>
        <begin position="140"/>
        <end position="157"/>
    </location>
</feature>
<dbReference type="PANTHER" id="PTHR30106">
    <property type="entry name" value="INNER MEMBRANE PROTEIN YEIH-RELATED"/>
    <property type="match status" value="1"/>
</dbReference>
<evidence type="ECO:0000256" key="5">
    <source>
        <dbReference type="ARBA" id="ARBA00022989"/>
    </source>
</evidence>
<feature type="transmembrane region" description="Helical" evidence="7">
    <location>
        <begin position="314"/>
        <end position="336"/>
    </location>
</feature>
<feature type="transmembrane region" description="Helical" evidence="7">
    <location>
        <begin position="24"/>
        <end position="41"/>
    </location>
</feature>
<dbReference type="PANTHER" id="PTHR30106:SF2">
    <property type="entry name" value="UPF0324 INNER MEMBRANE PROTEIN YEIH"/>
    <property type="match status" value="1"/>
</dbReference>
<dbReference type="Pfam" id="PF03601">
    <property type="entry name" value="Cons_hypoth698"/>
    <property type="match status" value="1"/>
</dbReference>
<evidence type="ECO:0000256" key="1">
    <source>
        <dbReference type="ARBA" id="ARBA00004651"/>
    </source>
</evidence>
<dbReference type="InterPro" id="IPR018383">
    <property type="entry name" value="UPF0324_pro"/>
</dbReference>
<feature type="transmembrane region" description="Helical" evidence="7">
    <location>
        <begin position="348"/>
        <end position="369"/>
    </location>
</feature>
<comment type="subcellular location">
    <subcellularLocation>
        <location evidence="1">Cell membrane</location>
        <topology evidence="1">Multi-pass membrane protein</topology>
    </subcellularLocation>
</comment>
<keyword evidence="9" id="KW-1185">Reference proteome</keyword>
<evidence type="ECO:0000313" key="8">
    <source>
        <dbReference type="EMBL" id="RCX08959.1"/>
    </source>
</evidence>
<dbReference type="AlphaFoldDB" id="A0A369AHV6"/>
<sequence length="374" mass="39105">MPEPTHHPVSTPPSPWMRPLRQRAPGLVLTLVLALAAAWLAQQPWVARWGLSALTLAIVGGIVLGNTVYPALQTRCGMGVDYAKQRLLRLGIILFGLRITLQQMGQVGWSGVLIDVIMLTSTFGLAVWLGRWLRIDGQTAILIGAGSSICGAAAVLATEPVLQARGDKVAVAVATVMVFGTLGMFGYPLLHPWLASLGAGDAAYGVYVGSTVHEVAQVVGAGRAVSETAADHAVITKMIRVMLLAPFLLALSWAVARRGVRVGARAPVVAPITASGPTADASARSRITIPWFALGFVLVALLNSLPLLPAAPRAMLLALDNLLLAMAMGALGLSTHASAIRRAGSRPLALAALLFVWLVLGGGLVNALLGHWGR</sequence>
<evidence type="ECO:0000313" key="9">
    <source>
        <dbReference type="Proteomes" id="UP000252174"/>
    </source>
</evidence>
<dbReference type="EMBL" id="QPJU01000007">
    <property type="protein sequence ID" value="RCX08959.1"/>
    <property type="molecule type" value="Genomic_DNA"/>
</dbReference>
<feature type="transmembrane region" description="Helical" evidence="7">
    <location>
        <begin position="238"/>
        <end position="256"/>
    </location>
</feature>
<dbReference type="NCBIfam" id="TIGR00698">
    <property type="entry name" value="YeiH family putative sulfate export transporter"/>
    <property type="match status" value="1"/>
</dbReference>
<accession>A0A369AHV6</accession>
<dbReference type="RefSeq" id="WP_114483679.1">
    <property type="nucleotide sequence ID" value="NZ_QPJU01000007.1"/>
</dbReference>
<reference evidence="8 9" key="1">
    <citation type="submission" date="2018-07" db="EMBL/GenBank/DDBJ databases">
        <title>Genomic Encyclopedia of Type Strains, Phase IV (KMG-IV): sequencing the most valuable type-strain genomes for metagenomic binning, comparative biology and taxonomic classification.</title>
        <authorList>
            <person name="Goeker M."/>
        </authorList>
    </citation>
    <scope>NUCLEOTIDE SEQUENCE [LARGE SCALE GENOMIC DNA]</scope>
    <source>
        <strain evidence="8 9">DSM 100911</strain>
    </source>
</reference>
<keyword evidence="5 7" id="KW-1133">Transmembrane helix</keyword>
<dbReference type="OrthoDB" id="9805703at2"/>
<feature type="transmembrane region" description="Helical" evidence="7">
    <location>
        <begin position="169"/>
        <end position="190"/>
    </location>
</feature>